<comment type="caution">
    <text evidence="2">The sequence shown here is derived from an EMBL/GenBank/DDBJ whole genome shotgun (WGS) entry which is preliminary data.</text>
</comment>
<name>A0ABV8Z403_9ACTN</name>
<dbReference type="SMART" id="SM00226">
    <property type="entry name" value="LMWPc"/>
    <property type="match status" value="1"/>
</dbReference>
<reference evidence="3" key="1">
    <citation type="journal article" date="2019" name="Int. J. Syst. Evol. Microbiol.">
        <title>The Global Catalogue of Microorganisms (GCM) 10K type strain sequencing project: providing services to taxonomists for standard genome sequencing and annotation.</title>
        <authorList>
            <consortium name="The Broad Institute Genomics Platform"/>
            <consortium name="The Broad Institute Genome Sequencing Center for Infectious Disease"/>
            <person name="Wu L."/>
            <person name="Ma J."/>
        </authorList>
    </citation>
    <scope>NUCLEOTIDE SEQUENCE [LARGE SCALE GENOMIC DNA]</scope>
    <source>
        <strain evidence="3">DT43</strain>
    </source>
</reference>
<sequence>MRVRGFCVLVVCTANLCRSPLAECLLRQQLPEARWAIRLNSAGTEAVPGMPVADTVASFLLRRGVDLSGTGSRRLTTEMVESADLVLGAATEHREAAVRLSPVWALSRAFTLREFARLVRDDDAAGVADPAARFAALVQGAAARRGAARAHPGDDDVNDPLGADPQEMQECLVRIEELVERITAVVRTG</sequence>
<accession>A0ABV8Z403</accession>
<dbReference type="Pfam" id="PF01451">
    <property type="entry name" value="LMWPc"/>
    <property type="match status" value="1"/>
</dbReference>
<keyword evidence="3" id="KW-1185">Reference proteome</keyword>
<evidence type="ECO:0000313" key="2">
    <source>
        <dbReference type="EMBL" id="MFC4471068.1"/>
    </source>
</evidence>
<proteinExistence type="predicted"/>
<dbReference type="InterPro" id="IPR050438">
    <property type="entry name" value="LMW_PTPase"/>
</dbReference>
<protein>
    <submittedName>
        <fullName evidence="2">Low molecular weight phosphatase family protein</fullName>
    </submittedName>
</protein>
<dbReference type="InterPro" id="IPR023485">
    <property type="entry name" value="Ptyr_pPase"/>
</dbReference>
<evidence type="ECO:0000259" key="1">
    <source>
        <dbReference type="SMART" id="SM00226"/>
    </source>
</evidence>
<dbReference type="InterPro" id="IPR036196">
    <property type="entry name" value="Ptyr_pPase_sf"/>
</dbReference>
<dbReference type="Proteomes" id="UP001596012">
    <property type="component" value="Unassembled WGS sequence"/>
</dbReference>
<dbReference type="PANTHER" id="PTHR11717">
    <property type="entry name" value="LOW MOLECULAR WEIGHT PROTEIN TYROSINE PHOSPHATASE"/>
    <property type="match status" value="1"/>
</dbReference>
<dbReference type="SUPFAM" id="SSF52788">
    <property type="entry name" value="Phosphotyrosine protein phosphatases I"/>
    <property type="match status" value="1"/>
</dbReference>
<dbReference type="EMBL" id="JBHSFG010000087">
    <property type="protein sequence ID" value="MFC4471068.1"/>
    <property type="molecule type" value="Genomic_DNA"/>
</dbReference>
<dbReference type="RefSeq" id="WP_386352776.1">
    <property type="nucleotide sequence ID" value="NZ_JBHSFG010000087.1"/>
</dbReference>
<organism evidence="2 3">
    <name type="scientific">Streptomyces xiangluensis</name>
    <dbReference type="NCBI Taxonomy" id="2665720"/>
    <lineage>
        <taxon>Bacteria</taxon>
        <taxon>Bacillati</taxon>
        <taxon>Actinomycetota</taxon>
        <taxon>Actinomycetes</taxon>
        <taxon>Kitasatosporales</taxon>
        <taxon>Streptomycetaceae</taxon>
        <taxon>Streptomyces</taxon>
    </lineage>
</organism>
<dbReference type="PANTHER" id="PTHR11717:SF31">
    <property type="entry name" value="LOW MOLECULAR WEIGHT PROTEIN-TYROSINE-PHOSPHATASE ETP-RELATED"/>
    <property type="match status" value="1"/>
</dbReference>
<gene>
    <name evidence="2" type="ORF">ACFPH6_42375</name>
</gene>
<feature type="domain" description="Phosphotyrosine protein phosphatase I" evidence="1">
    <location>
        <begin position="6"/>
        <end position="185"/>
    </location>
</feature>
<dbReference type="Gene3D" id="3.40.50.2300">
    <property type="match status" value="1"/>
</dbReference>
<evidence type="ECO:0000313" key="3">
    <source>
        <dbReference type="Proteomes" id="UP001596012"/>
    </source>
</evidence>